<dbReference type="PRINTS" id="PR00411">
    <property type="entry name" value="PNDRDTASEI"/>
</dbReference>
<name>A0A0C3JI78_PISTI</name>
<dbReference type="InterPro" id="IPR036188">
    <property type="entry name" value="FAD/NAD-bd_sf"/>
</dbReference>
<dbReference type="PANTHER" id="PTHR43539:SF68">
    <property type="entry name" value="FLAVIN-BINDING MONOOXYGENASE-LIKE PROTEIN (AFU_ORTHOLOGUE AFUA_4G09220)"/>
    <property type="match status" value="1"/>
</dbReference>
<dbReference type="InterPro" id="IPR050982">
    <property type="entry name" value="Auxin_biosynth/cation_transpt"/>
</dbReference>
<protein>
    <recommendedName>
        <fullName evidence="6">FAD/NAD(P)-binding domain-containing protein</fullName>
    </recommendedName>
</protein>
<dbReference type="GO" id="GO:0004499">
    <property type="term" value="F:N,N-dimethylaniline monooxygenase activity"/>
    <property type="evidence" value="ECO:0007669"/>
    <property type="project" value="InterPro"/>
</dbReference>
<dbReference type="Proteomes" id="UP000054217">
    <property type="component" value="Unassembled WGS sequence"/>
</dbReference>
<sequence>MPALGAPVRSLPTLQKLGSTVDRNLDAQAVAKEWFLGFADAMGSGNCIRIASLLLEDAFWRDMLALTWDFHTYEGRDTIQQFIADQLPKFQPSAFRIRSDLIRLYVPYDDIVCIQAFFNFETTVGYASGIFRLVPLADGSWKAHTVFTNLEDLRGFPEKIGALRNHEPYHQKWTESREREREFLDEEPRVVIIGGGQSGLTVAARLKALGTNAVVVERNRRIGDNWRNRYAALLHDTVWYDHFPYMPFPSLWPVYPPAAKLGDWLESYAQSLELNVWTSAKVTSVEPGMQGKKWSVKVVRDDGRERVFQVNHVVFALGFGSGLPNIPNIPCQAEFKGQILHSSQHKRATDHLGKKVAVIGACTSAHDICGEYVAHGIDVTMVQRSSTYVMSAKEGIPRLTGGLYLENGPPTDIADRISASFPTFLLKLVHQRVVKDLAEADREISDGLRKVGFKLNMGDDDSGPFPLIWKKGGGFHFDVGASQQIIDGKIKLKSNGGITRFTPNGLLFEDGSTLEADVVILATGYADGRTAYLQLLPSHLHDAVQPLWGLDEEGELYSVAREIGGRGSQATKVAGLWAMLGNLAMCRFHSKHVALQIKAYEEGINVDRRVD</sequence>
<accession>A0A0C3JI78</accession>
<proteinExistence type="predicted"/>
<evidence type="ECO:0000313" key="5">
    <source>
        <dbReference type="Proteomes" id="UP000054217"/>
    </source>
</evidence>
<reference evidence="5" key="2">
    <citation type="submission" date="2015-01" db="EMBL/GenBank/DDBJ databases">
        <title>Evolutionary Origins and Diversification of the Mycorrhizal Mutualists.</title>
        <authorList>
            <consortium name="DOE Joint Genome Institute"/>
            <consortium name="Mycorrhizal Genomics Consortium"/>
            <person name="Kohler A."/>
            <person name="Kuo A."/>
            <person name="Nagy L.G."/>
            <person name="Floudas D."/>
            <person name="Copeland A."/>
            <person name="Barry K.W."/>
            <person name="Cichocki N."/>
            <person name="Veneault-Fourrey C."/>
            <person name="LaButti K."/>
            <person name="Lindquist E.A."/>
            <person name="Lipzen A."/>
            <person name="Lundell T."/>
            <person name="Morin E."/>
            <person name="Murat C."/>
            <person name="Riley R."/>
            <person name="Ohm R."/>
            <person name="Sun H."/>
            <person name="Tunlid A."/>
            <person name="Henrissat B."/>
            <person name="Grigoriev I.V."/>
            <person name="Hibbett D.S."/>
            <person name="Martin F."/>
        </authorList>
    </citation>
    <scope>NUCLEOTIDE SEQUENCE [LARGE SCALE GENOMIC DNA]</scope>
    <source>
        <strain evidence="5">Marx 270</strain>
    </source>
</reference>
<gene>
    <name evidence="4" type="ORF">M404DRAFT_14250</name>
</gene>
<dbReference type="SUPFAM" id="SSF54427">
    <property type="entry name" value="NTF2-like"/>
    <property type="match status" value="1"/>
</dbReference>
<dbReference type="Gene3D" id="3.50.50.60">
    <property type="entry name" value="FAD/NAD(P)-binding domain"/>
    <property type="match status" value="2"/>
</dbReference>
<dbReference type="GO" id="GO:0050661">
    <property type="term" value="F:NADP binding"/>
    <property type="evidence" value="ECO:0007669"/>
    <property type="project" value="InterPro"/>
</dbReference>
<dbReference type="InterPro" id="IPR020946">
    <property type="entry name" value="Flavin_mOase-like"/>
</dbReference>
<dbReference type="STRING" id="870435.A0A0C3JI78"/>
<evidence type="ECO:0000256" key="3">
    <source>
        <dbReference type="ARBA" id="ARBA00023002"/>
    </source>
</evidence>
<keyword evidence="3" id="KW-0560">Oxidoreductase</keyword>
<reference evidence="4 5" key="1">
    <citation type="submission" date="2014-04" db="EMBL/GenBank/DDBJ databases">
        <authorList>
            <consortium name="DOE Joint Genome Institute"/>
            <person name="Kuo A."/>
            <person name="Kohler A."/>
            <person name="Costa M.D."/>
            <person name="Nagy L.G."/>
            <person name="Floudas D."/>
            <person name="Copeland A."/>
            <person name="Barry K.W."/>
            <person name="Cichocki N."/>
            <person name="Veneault-Fourrey C."/>
            <person name="LaButti K."/>
            <person name="Lindquist E.A."/>
            <person name="Lipzen A."/>
            <person name="Lundell T."/>
            <person name="Morin E."/>
            <person name="Murat C."/>
            <person name="Sun H."/>
            <person name="Tunlid A."/>
            <person name="Henrissat B."/>
            <person name="Grigoriev I.V."/>
            <person name="Hibbett D.S."/>
            <person name="Martin F."/>
            <person name="Nordberg H.P."/>
            <person name="Cantor M.N."/>
            <person name="Hua S.X."/>
        </authorList>
    </citation>
    <scope>NUCLEOTIDE SEQUENCE [LARGE SCALE GENOMIC DNA]</scope>
    <source>
        <strain evidence="4 5">Marx 270</strain>
    </source>
</reference>
<dbReference type="EMBL" id="KN831956">
    <property type="protein sequence ID" value="KIO08783.1"/>
    <property type="molecule type" value="Genomic_DNA"/>
</dbReference>
<dbReference type="Pfam" id="PF00743">
    <property type="entry name" value="FMO-like"/>
    <property type="match status" value="1"/>
</dbReference>
<dbReference type="Gene3D" id="3.10.450.50">
    <property type="match status" value="1"/>
</dbReference>
<dbReference type="GO" id="GO:0050660">
    <property type="term" value="F:flavin adenine dinucleotide binding"/>
    <property type="evidence" value="ECO:0007669"/>
    <property type="project" value="InterPro"/>
</dbReference>
<dbReference type="PANTHER" id="PTHR43539">
    <property type="entry name" value="FLAVIN-BINDING MONOOXYGENASE-LIKE PROTEIN (AFU_ORTHOLOGUE AFUA_4G09220)"/>
    <property type="match status" value="1"/>
</dbReference>
<evidence type="ECO:0000256" key="2">
    <source>
        <dbReference type="ARBA" id="ARBA00022827"/>
    </source>
</evidence>
<evidence type="ECO:0000256" key="1">
    <source>
        <dbReference type="ARBA" id="ARBA00022630"/>
    </source>
</evidence>
<dbReference type="HOGENOM" id="CLU_015676_1_0_1"/>
<evidence type="ECO:0008006" key="6">
    <source>
        <dbReference type="Google" id="ProtNLM"/>
    </source>
</evidence>
<dbReference type="InParanoid" id="A0A0C3JI78"/>
<dbReference type="SUPFAM" id="SSF51905">
    <property type="entry name" value="FAD/NAD(P)-binding domain"/>
    <property type="match status" value="1"/>
</dbReference>
<organism evidence="4 5">
    <name type="scientific">Pisolithus tinctorius Marx 270</name>
    <dbReference type="NCBI Taxonomy" id="870435"/>
    <lineage>
        <taxon>Eukaryota</taxon>
        <taxon>Fungi</taxon>
        <taxon>Dikarya</taxon>
        <taxon>Basidiomycota</taxon>
        <taxon>Agaricomycotina</taxon>
        <taxon>Agaricomycetes</taxon>
        <taxon>Agaricomycetidae</taxon>
        <taxon>Boletales</taxon>
        <taxon>Sclerodermatineae</taxon>
        <taxon>Pisolithaceae</taxon>
        <taxon>Pisolithus</taxon>
    </lineage>
</organism>
<dbReference type="InterPro" id="IPR032710">
    <property type="entry name" value="NTF2-like_dom_sf"/>
</dbReference>
<evidence type="ECO:0000313" key="4">
    <source>
        <dbReference type="EMBL" id="KIO08783.1"/>
    </source>
</evidence>
<dbReference type="OrthoDB" id="74360at2759"/>
<dbReference type="AlphaFoldDB" id="A0A0C3JI78"/>
<keyword evidence="5" id="KW-1185">Reference proteome</keyword>
<keyword evidence="2" id="KW-0274">FAD</keyword>
<keyword evidence="1" id="KW-0285">Flavoprotein</keyword>